<dbReference type="InterPro" id="IPR045761">
    <property type="entry name" value="ODP_dom"/>
</dbReference>
<dbReference type="SMART" id="SM00849">
    <property type="entry name" value="Lactamase_B"/>
    <property type="match status" value="1"/>
</dbReference>
<dbReference type="InterPro" id="IPR036866">
    <property type="entry name" value="RibonucZ/Hydroxyglut_hydro"/>
</dbReference>
<comment type="similarity">
    <text evidence="2">In the C-terminal section; belongs to the flavodoxin reductase family.</text>
</comment>
<dbReference type="Pfam" id="PF00258">
    <property type="entry name" value="Flavodoxin_1"/>
    <property type="match status" value="1"/>
</dbReference>
<dbReference type="PANTHER" id="PTHR32145:SF32">
    <property type="entry name" value="DIFLAVIN FLAVOPROTEIN A 4-RELATED"/>
    <property type="match status" value="1"/>
</dbReference>
<comment type="cofactor">
    <cofactor evidence="1">
        <name>Fe cation</name>
        <dbReference type="ChEBI" id="CHEBI:24875"/>
    </cofactor>
</comment>
<dbReference type="SUPFAM" id="SSF52218">
    <property type="entry name" value="Flavoproteins"/>
    <property type="match status" value="1"/>
</dbReference>
<evidence type="ECO:0000256" key="7">
    <source>
        <dbReference type="ARBA" id="ARBA00025633"/>
    </source>
</evidence>
<evidence type="ECO:0000259" key="8">
    <source>
        <dbReference type="PROSITE" id="PS50902"/>
    </source>
</evidence>
<protein>
    <submittedName>
        <fullName evidence="9">Diflavin flavoprotein</fullName>
    </submittedName>
</protein>
<evidence type="ECO:0000256" key="2">
    <source>
        <dbReference type="ARBA" id="ARBA00006098"/>
    </source>
</evidence>
<sequence length="593" mass="65536">MESKILSRDVQVASIGPATLALRSRTWDRLKFEIEYARQRGTTANSYLIQADQAILIDPPGESFTDIFLEELAQHHYLQRLQFILLSHVNFNRIATLKALLPLAPYAVVLCSKPGAITLRAAFETDPLPSLPARDEEEAADLGITYNGDQSFRLRVVRDGECLDLGEGHELHFRTVPTPRHPDALCTYDPASGILYSDKLFGAHVCDEHLFDEHWRQLSEDRRYYFDCLHRLQAPQVKAALAKLADFPASTYAPAHGPLVRHSLRRLQLDYQTWCEENPAEQRVALLFTSAYGNTGLMAAALGQGLERAGVIVERVNCEWATPEEIGQTLERCQGFIIGSPTLAGHAPVQIQTALGIILSSTPNTKVAGVFGSYGWSGEAVDFIESKLLNAGFPLGFETIRAKFKPTTEVLQACEQAGSQFAQALRKAMRARSPRQTSGETQAARVEQALSRVVGSLCVVTAQQGGIRRGFLTSSVAQASFNPPGLTVSVSKDEAELLTQPQVPFVLNILREGKSSLQRHFQRPQRPGEDRFAGIETIAAENGCPILQEALAYLECRVKNWMGCGDRYVVYAQVERGKVLDPTGVTAMHHRRT</sequence>
<evidence type="ECO:0000256" key="1">
    <source>
        <dbReference type="ARBA" id="ARBA00001962"/>
    </source>
</evidence>
<name>A0ABT0CCU2_THEVL</name>
<proteinExistence type="inferred from homology"/>
<dbReference type="SUPFAM" id="SSF56281">
    <property type="entry name" value="Metallo-hydrolase/oxidoreductase"/>
    <property type="match status" value="1"/>
</dbReference>
<keyword evidence="10" id="KW-1185">Reference proteome</keyword>
<dbReference type="InterPro" id="IPR051285">
    <property type="entry name" value="NADH_oxidoreductase_modular"/>
</dbReference>
<evidence type="ECO:0000313" key="10">
    <source>
        <dbReference type="Proteomes" id="UP000830835"/>
    </source>
</evidence>
<dbReference type="InterPro" id="IPR012349">
    <property type="entry name" value="Split_barrel_FMN-bd"/>
</dbReference>
<dbReference type="Gene3D" id="3.40.50.360">
    <property type="match status" value="1"/>
</dbReference>
<dbReference type="InterPro" id="IPR008254">
    <property type="entry name" value="Flavodoxin/NO_synth"/>
</dbReference>
<evidence type="ECO:0000256" key="3">
    <source>
        <dbReference type="ARBA" id="ARBA00007121"/>
    </source>
</evidence>
<dbReference type="CDD" id="cd07709">
    <property type="entry name" value="flavodiiron_proteins_MBL-fold"/>
    <property type="match status" value="1"/>
</dbReference>
<dbReference type="PROSITE" id="PS00201">
    <property type="entry name" value="FLAVODOXIN"/>
    <property type="match status" value="1"/>
</dbReference>
<dbReference type="PROSITE" id="PS50902">
    <property type="entry name" value="FLAVODOXIN_LIKE"/>
    <property type="match status" value="1"/>
</dbReference>
<keyword evidence="4" id="KW-0813">Transport</keyword>
<dbReference type="Pfam" id="PF01613">
    <property type="entry name" value="Flavin_Reduct"/>
    <property type="match status" value="1"/>
</dbReference>
<accession>A0ABT0CCU2</accession>
<dbReference type="RefSeq" id="WP_244351161.1">
    <property type="nucleotide sequence ID" value="NZ_JAFIRA010000032.1"/>
</dbReference>
<dbReference type="SMART" id="SM00903">
    <property type="entry name" value="Flavin_Reduct"/>
    <property type="match status" value="1"/>
</dbReference>
<dbReference type="EMBL" id="JAFIRA010000032">
    <property type="protein sequence ID" value="MCJ2543606.1"/>
    <property type="molecule type" value="Genomic_DNA"/>
</dbReference>
<dbReference type="InterPro" id="IPR002563">
    <property type="entry name" value="Flavin_Rdtase-like_dom"/>
</dbReference>
<dbReference type="Proteomes" id="UP000830835">
    <property type="component" value="Unassembled WGS sequence"/>
</dbReference>
<comment type="function">
    <text evidence="7">Mediates electron transfer from NADH to oxygen, reducing it to water. This modular protein has 3 redox cofactors, in other organisms the same activity requires 2 or 3 proteins.</text>
</comment>
<evidence type="ECO:0000313" key="9">
    <source>
        <dbReference type="EMBL" id="MCJ2543606.1"/>
    </source>
</evidence>
<dbReference type="SUPFAM" id="SSF50475">
    <property type="entry name" value="FMN-binding split barrel"/>
    <property type="match status" value="1"/>
</dbReference>
<comment type="similarity">
    <text evidence="3">In the N-terminal section; belongs to the zinc metallo-hydrolase group 3 family.</text>
</comment>
<reference evidence="9" key="1">
    <citation type="submission" date="2021-02" db="EMBL/GenBank/DDBJ databases">
        <title>The CRISPR/cas machinery reduction and long-range gene transfer in the hot spring cyanobacterium Synechococcus.</title>
        <authorList>
            <person name="Dvorak P."/>
            <person name="Jahodarova E."/>
            <person name="Hasler P."/>
            <person name="Poulickova A."/>
        </authorList>
    </citation>
    <scope>NUCLEOTIDE SEQUENCE</scope>
    <source>
        <strain evidence="9">Rupite</strain>
    </source>
</reference>
<dbReference type="InterPro" id="IPR001279">
    <property type="entry name" value="Metallo-B-lactamas"/>
</dbReference>
<evidence type="ECO:0000256" key="6">
    <source>
        <dbReference type="ARBA" id="ARBA00023002"/>
    </source>
</evidence>
<feature type="domain" description="Flavodoxin-like" evidence="8">
    <location>
        <begin position="284"/>
        <end position="422"/>
    </location>
</feature>
<keyword evidence="6" id="KW-0560">Oxidoreductase</keyword>
<dbReference type="PANTHER" id="PTHR32145">
    <property type="entry name" value="DIFLAVIN FLAVOPROTEIN A 2-RELATED"/>
    <property type="match status" value="1"/>
</dbReference>
<organism evidence="9 10">
    <name type="scientific">Thermostichus vulcanus str. 'Rupite'</name>
    <dbReference type="NCBI Taxonomy" id="2813851"/>
    <lineage>
        <taxon>Bacteria</taxon>
        <taxon>Bacillati</taxon>
        <taxon>Cyanobacteriota</taxon>
        <taxon>Cyanophyceae</taxon>
        <taxon>Thermostichales</taxon>
        <taxon>Thermostichaceae</taxon>
        <taxon>Thermostichus</taxon>
    </lineage>
</organism>
<keyword evidence="5" id="KW-0249">Electron transport</keyword>
<dbReference type="InterPro" id="IPR001226">
    <property type="entry name" value="Flavodoxin_CS"/>
</dbReference>
<comment type="caution">
    <text evidence="9">The sequence shown here is derived from an EMBL/GenBank/DDBJ whole genome shotgun (WGS) entry which is preliminary data.</text>
</comment>
<evidence type="ECO:0000256" key="4">
    <source>
        <dbReference type="ARBA" id="ARBA00022448"/>
    </source>
</evidence>
<gene>
    <name evidence="9" type="ORF">JX360_11935</name>
</gene>
<dbReference type="Pfam" id="PF19583">
    <property type="entry name" value="ODP"/>
    <property type="match status" value="1"/>
</dbReference>
<dbReference type="InterPro" id="IPR029039">
    <property type="entry name" value="Flavoprotein-like_sf"/>
</dbReference>
<dbReference type="Gene3D" id="3.60.15.10">
    <property type="entry name" value="Ribonuclease Z/Hydroxyacylglutathione hydrolase-like"/>
    <property type="match status" value="1"/>
</dbReference>
<evidence type="ECO:0000256" key="5">
    <source>
        <dbReference type="ARBA" id="ARBA00022982"/>
    </source>
</evidence>
<dbReference type="Gene3D" id="2.30.110.10">
    <property type="entry name" value="Electron Transport, Fmn-binding Protein, Chain A"/>
    <property type="match status" value="1"/>
</dbReference>